<keyword evidence="3" id="KW-0833">Ubl conjugation pathway</keyword>
<dbReference type="Gene3D" id="3.30.230.130">
    <property type="entry name" value="Cullin, Chain C, Domain 2"/>
    <property type="match status" value="1"/>
</dbReference>
<dbReference type="FunFam" id="1.20.1310.10:FF:000013">
    <property type="entry name" value="Cullin-1 like"/>
    <property type="match status" value="1"/>
</dbReference>
<dbReference type="AlphaFoldDB" id="A0A6A6KM95"/>
<comment type="caution">
    <text evidence="9">The sequence shown here is derived from an EMBL/GenBank/DDBJ whole genome shotgun (WGS) entry which is preliminary data.</text>
</comment>
<dbReference type="SMART" id="SM00884">
    <property type="entry name" value="Cullin_Nedd8"/>
    <property type="match status" value="1"/>
</dbReference>
<dbReference type="InterPro" id="IPR059120">
    <property type="entry name" value="Cullin-like_AB"/>
</dbReference>
<dbReference type="Gene3D" id="1.20.1310.10">
    <property type="entry name" value="Cullin Repeats"/>
    <property type="match status" value="6"/>
</dbReference>
<evidence type="ECO:0000313" key="10">
    <source>
        <dbReference type="Proteomes" id="UP000467840"/>
    </source>
</evidence>
<dbReference type="Pfam" id="PF26557">
    <property type="entry name" value="Cullin_AB"/>
    <property type="match status" value="1"/>
</dbReference>
<accession>A0A6A6KM95</accession>
<dbReference type="FunFam" id="1.10.10.10:FF:000503">
    <property type="entry name" value="Cullin-1"/>
    <property type="match status" value="1"/>
</dbReference>
<dbReference type="InterPro" id="IPR016159">
    <property type="entry name" value="Cullin_repeat-like_dom_sf"/>
</dbReference>
<dbReference type="InterPro" id="IPR016158">
    <property type="entry name" value="Cullin_homology"/>
</dbReference>
<evidence type="ECO:0000256" key="6">
    <source>
        <dbReference type="PROSITE-ProRule" id="PRU00330"/>
    </source>
</evidence>
<dbReference type="SUPFAM" id="SSF75632">
    <property type="entry name" value="Cullin homology domain"/>
    <property type="match status" value="1"/>
</dbReference>
<sequence length="955" mass="112227">MATKDEKRRSREREYEEVLVVIKEMVNTLNTSLEGIETQPFNSEDYMLFYTAVYNITSPHPIREYSQELYDKYREICEEHINSKVLPSLRGKRDQDLLQELVRKWANYKTMTRWLSRFFHYLERYFIPNRKLPSLQENSFIAFYNLVYGEINGQVRNTVISMINQERDGELIDQELVKSIVTTYVEMGIESMKYYEQDFEESLLKQTAVFYSENASKWMQNESYEDYMFMVEKCLKREKEIVSSYLQATTQKKILQVWTIYNMCTQKPPHDYSQQLYDKYRESFEEYITSTVLPSLREKHDEFMLRELVKRWANHKVMVRWLSRFFHYLDRYFIARRSLPPLNEVGLTCFRDLVYQELNGKVRDAVISLIDQEREGEQIDRALLKNVLDIFVEIGMGQMDYYENDFEAAMLKDTAAYYSRKASNWILEDSCPDYMLKAEECLKREKDRVSHYLHSSSEPKLLEKVQHELLAVYANQLLEKEHSGCHALLRDDKVEDLSRMFRLFSKIPRGLDPVSSIFKQHVTAEGTALVKQAEDAACNKKADKKDIVGLQEQVFVRKVIELHDKYLAYVNDCFQNHTLFHKALKEAFEVFCNKGVGGSSSAELLATFCDNILKKGGSEKLSDEAIEETLEKVVKLLAYISDKDLFAEFYRKKLARRLLFDKSANDDHERSILTKLKQQCGGQFTSKMEGMVTDLTLARENQTSFEEYLSNNSNVNPGIDLTVTVLTTGFWPSYKSFDLNLPAEMVKCVEVFREFYQTKTKHRKLTFIYSLGTCNLIGKFEPKTMELIVTTYQASALLLFNSSDRLSYSEIMIQLNLTDDDVVRLLHSLSCAKYKILSKEPNTKSISPTDYFEFNSKFTDKMRRIKIPLPPVDEKKKVIEDVDKDRRYAIDASIVRIMKSRKVLGHQQLVMECVEQLGRMFKPDFKAIKKRIEDLITRDYLERDKDNPNLFRYLA</sequence>
<evidence type="ECO:0000259" key="8">
    <source>
        <dbReference type="PROSITE" id="PS50069"/>
    </source>
</evidence>
<comment type="similarity">
    <text evidence="1 6 7">Belongs to the cullin family.</text>
</comment>
<dbReference type="PROSITE" id="PS50069">
    <property type="entry name" value="CULLIN_2"/>
    <property type="match status" value="1"/>
</dbReference>
<dbReference type="InterPro" id="IPR036390">
    <property type="entry name" value="WH_DNA-bd_sf"/>
</dbReference>
<dbReference type="InterPro" id="IPR045093">
    <property type="entry name" value="Cullin"/>
</dbReference>
<gene>
    <name evidence="9" type="ORF">GH714_029403</name>
</gene>
<dbReference type="InterPro" id="IPR019559">
    <property type="entry name" value="Cullin_neddylation_domain"/>
</dbReference>
<protein>
    <recommendedName>
        <fullName evidence="5">Cullin-1</fullName>
    </recommendedName>
</protein>
<keyword evidence="10" id="KW-1185">Reference proteome</keyword>
<dbReference type="FunFam" id="3.30.230.130:FF:000005">
    <property type="entry name" value="Cullin-1 like"/>
    <property type="match status" value="1"/>
</dbReference>
<dbReference type="SMART" id="SM00182">
    <property type="entry name" value="CULLIN"/>
    <property type="match status" value="1"/>
</dbReference>
<dbReference type="Pfam" id="PF00888">
    <property type="entry name" value="Cullin"/>
    <property type="match status" value="2"/>
</dbReference>
<feature type="domain" description="Cullin family profile" evidence="8">
    <location>
        <begin position="600"/>
        <end position="830"/>
    </location>
</feature>
<dbReference type="FunFam" id="1.20.1310.10:FF:000020">
    <property type="entry name" value="Cullin-1, putative"/>
    <property type="match status" value="1"/>
</dbReference>
<dbReference type="FunFam" id="1.20.1310.10:FF:000021">
    <property type="entry name" value="Cullin-1, putative"/>
    <property type="match status" value="1"/>
</dbReference>
<name>A0A6A6KM95_HEVBR</name>
<dbReference type="Proteomes" id="UP000467840">
    <property type="component" value="Chromosome 8"/>
</dbReference>
<evidence type="ECO:0000256" key="5">
    <source>
        <dbReference type="ARBA" id="ARBA00069612"/>
    </source>
</evidence>
<keyword evidence="2" id="KW-1017">Isopeptide bond</keyword>
<reference evidence="9 10" key="1">
    <citation type="journal article" date="2020" name="Mol. Plant">
        <title>The Chromosome-Based Rubber Tree Genome Provides New Insights into Spurge Genome Evolution and Rubber Biosynthesis.</title>
        <authorList>
            <person name="Liu J."/>
            <person name="Shi C."/>
            <person name="Shi C.C."/>
            <person name="Li W."/>
            <person name="Zhang Q.J."/>
            <person name="Zhang Y."/>
            <person name="Li K."/>
            <person name="Lu H.F."/>
            <person name="Shi C."/>
            <person name="Zhu S.T."/>
            <person name="Xiao Z.Y."/>
            <person name="Nan H."/>
            <person name="Yue Y."/>
            <person name="Zhu X.G."/>
            <person name="Wu Y."/>
            <person name="Hong X.N."/>
            <person name="Fan G.Y."/>
            <person name="Tong Y."/>
            <person name="Zhang D."/>
            <person name="Mao C.L."/>
            <person name="Liu Y.L."/>
            <person name="Hao S.J."/>
            <person name="Liu W.Q."/>
            <person name="Lv M.Q."/>
            <person name="Zhang H.B."/>
            <person name="Liu Y."/>
            <person name="Hu-Tang G.R."/>
            <person name="Wang J.P."/>
            <person name="Wang J.H."/>
            <person name="Sun Y.H."/>
            <person name="Ni S.B."/>
            <person name="Chen W.B."/>
            <person name="Zhang X.C."/>
            <person name="Jiao Y.N."/>
            <person name="Eichler E.E."/>
            <person name="Li G.H."/>
            <person name="Liu X."/>
            <person name="Gao L.Z."/>
        </authorList>
    </citation>
    <scope>NUCLEOTIDE SEQUENCE [LARGE SCALE GENOMIC DNA]</scope>
    <source>
        <strain evidence="10">cv. GT1</strain>
        <tissue evidence="9">Leaf</tissue>
    </source>
</reference>
<dbReference type="GO" id="GO:0031625">
    <property type="term" value="F:ubiquitin protein ligase binding"/>
    <property type="evidence" value="ECO:0007669"/>
    <property type="project" value="InterPro"/>
</dbReference>
<dbReference type="Pfam" id="PF10557">
    <property type="entry name" value="Cullin_Nedd8"/>
    <property type="match status" value="1"/>
</dbReference>
<dbReference type="GO" id="GO:0009867">
    <property type="term" value="P:jasmonic acid mediated signaling pathway"/>
    <property type="evidence" value="ECO:0007669"/>
    <property type="project" value="UniProtKB-ARBA"/>
</dbReference>
<dbReference type="InterPro" id="IPR001373">
    <property type="entry name" value="Cullin_N"/>
</dbReference>
<evidence type="ECO:0000256" key="2">
    <source>
        <dbReference type="ARBA" id="ARBA00022499"/>
    </source>
</evidence>
<dbReference type="PANTHER" id="PTHR11932">
    <property type="entry name" value="CULLIN"/>
    <property type="match status" value="1"/>
</dbReference>
<organism evidence="9 10">
    <name type="scientific">Hevea brasiliensis</name>
    <name type="common">Para rubber tree</name>
    <name type="synonym">Siphonia brasiliensis</name>
    <dbReference type="NCBI Taxonomy" id="3981"/>
    <lineage>
        <taxon>Eukaryota</taxon>
        <taxon>Viridiplantae</taxon>
        <taxon>Streptophyta</taxon>
        <taxon>Embryophyta</taxon>
        <taxon>Tracheophyta</taxon>
        <taxon>Spermatophyta</taxon>
        <taxon>Magnoliopsida</taxon>
        <taxon>eudicotyledons</taxon>
        <taxon>Gunneridae</taxon>
        <taxon>Pentapetalae</taxon>
        <taxon>rosids</taxon>
        <taxon>fabids</taxon>
        <taxon>Malpighiales</taxon>
        <taxon>Euphorbiaceae</taxon>
        <taxon>Crotonoideae</taxon>
        <taxon>Micrandreae</taxon>
        <taxon>Hevea</taxon>
    </lineage>
</organism>
<dbReference type="InterPro" id="IPR036388">
    <property type="entry name" value="WH-like_DNA-bd_sf"/>
</dbReference>
<evidence type="ECO:0000313" key="9">
    <source>
        <dbReference type="EMBL" id="KAF2289206.1"/>
    </source>
</evidence>
<dbReference type="EMBL" id="JAAGAX010000016">
    <property type="protein sequence ID" value="KAF2289206.1"/>
    <property type="molecule type" value="Genomic_DNA"/>
</dbReference>
<dbReference type="SUPFAM" id="SSF46785">
    <property type="entry name" value="Winged helix' DNA-binding domain"/>
    <property type="match status" value="1"/>
</dbReference>
<proteinExistence type="inferred from homology"/>
<evidence type="ECO:0000256" key="1">
    <source>
        <dbReference type="ARBA" id="ARBA00006019"/>
    </source>
</evidence>
<dbReference type="PROSITE" id="PS01256">
    <property type="entry name" value="CULLIN_1"/>
    <property type="match status" value="1"/>
</dbReference>
<evidence type="ECO:0000256" key="7">
    <source>
        <dbReference type="RuleBase" id="RU003829"/>
    </source>
</evidence>
<evidence type="ECO:0000256" key="3">
    <source>
        <dbReference type="ARBA" id="ARBA00022786"/>
    </source>
</evidence>
<dbReference type="FunFam" id="1.20.1310.10:FF:000025">
    <property type="entry name" value="Cullin-1, putative"/>
    <property type="match status" value="1"/>
</dbReference>
<dbReference type="Gene3D" id="1.10.10.10">
    <property type="entry name" value="Winged helix-like DNA-binding domain superfamily/Winged helix DNA-binding domain"/>
    <property type="match status" value="1"/>
</dbReference>
<dbReference type="GO" id="GO:0031461">
    <property type="term" value="C:cullin-RING ubiquitin ligase complex"/>
    <property type="evidence" value="ECO:0007669"/>
    <property type="project" value="InterPro"/>
</dbReference>
<dbReference type="InterPro" id="IPR036317">
    <property type="entry name" value="Cullin_homology_sf"/>
</dbReference>
<dbReference type="InterPro" id="IPR016157">
    <property type="entry name" value="Cullin_CS"/>
</dbReference>
<dbReference type="SUPFAM" id="SSF74788">
    <property type="entry name" value="Cullin repeat-like"/>
    <property type="match status" value="2"/>
</dbReference>
<dbReference type="GO" id="GO:0006511">
    <property type="term" value="P:ubiquitin-dependent protein catabolic process"/>
    <property type="evidence" value="ECO:0007669"/>
    <property type="project" value="InterPro"/>
</dbReference>
<keyword evidence="4" id="KW-0832">Ubl conjugation</keyword>
<evidence type="ECO:0000256" key="4">
    <source>
        <dbReference type="ARBA" id="ARBA00022843"/>
    </source>
</evidence>